<organism evidence="1 2">
    <name type="scientific">Coptis chinensis</name>
    <dbReference type="NCBI Taxonomy" id="261450"/>
    <lineage>
        <taxon>Eukaryota</taxon>
        <taxon>Viridiplantae</taxon>
        <taxon>Streptophyta</taxon>
        <taxon>Embryophyta</taxon>
        <taxon>Tracheophyta</taxon>
        <taxon>Spermatophyta</taxon>
        <taxon>Magnoliopsida</taxon>
        <taxon>Ranunculales</taxon>
        <taxon>Ranunculaceae</taxon>
        <taxon>Coptidoideae</taxon>
        <taxon>Coptis</taxon>
    </lineage>
</organism>
<dbReference type="Proteomes" id="UP000631114">
    <property type="component" value="Unassembled WGS sequence"/>
</dbReference>
<feature type="non-terminal residue" evidence="1">
    <location>
        <position position="66"/>
    </location>
</feature>
<name>A0A835II99_9MAGN</name>
<evidence type="ECO:0000313" key="1">
    <source>
        <dbReference type="EMBL" id="KAF9616937.1"/>
    </source>
</evidence>
<evidence type="ECO:0000313" key="2">
    <source>
        <dbReference type="Proteomes" id="UP000631114"/>
    </source>
</evidence>
<keyword evidence="2" id="KW-1185">Reference proteome</keyword>
<gene>
    <name evidence="1" type="ORF">IFM89_033007</name>
</gene>
<proteinExistence type="predicted"/>
<sequence length="66" mass="7528">DVEDEGKGFEGVGDLNRDGKELSVSRYRGCRGWRTLVEYGLEPPQYAPGRECSSEEPQAWLDFMMK</sequence>
<reference evidence="1 2" key="1">
    <citation type="submission" date="2020-10" db="EMBL/GenBank/DDBJ databases">
        <title>The Coptis chinensis genome and diversification of protoberbering-type alkaloids.</title>
        <authorList>
            <person name="Wang B."/>
            <person name="Shu S."/>
            <person name="Song C."/>
            <person name="Liu Y."/>
        </authorList>
    </citation>
    <scope>NUCLEOTIDE SEQUENCE [LARGE SCALE GENOMIC DNA]</scope>
    <source>
        <strain evidence="1">HL-2020</strain>
        <tissue evidence="1">Leaf</tissue>
    </source>
</reference>
<accession>A0A835II99</accession>
<comment type="caution">
    <text evidence="1">The sequence shown here is derived from an EMBL/GenBank/DDBJ whole genome shotgun (WGS) entry which is preliminary data.</text>
</comment>
<dbReference type="EMBL" id="JADFTS010000003">
    <property type="protein sequence ID" value="KAF9616937.1"/>
    <property type="molecule type" value="Genomic_DNA"/>
</dbReference>
<dbReference type="AlphaFoldDB" id="A0A835II99"/>
<protein>
    <submittedName>
        <fullName evidence="1">Uncharacterized protein</fullName>
    </submittedName>
</protein>